<evidence type="ECO:0000256" key="1">
    <source>
        <dbReference type="SAM" id="MobiDB-lite"/>
    </source>
</evidence>
<evidence type="ECO:0000313" key="5">
    <source>
        <dbReference type="Proteomes" id="UP000272729"/>
    </source>
</evidence>
<dbReference type="RefSeq" id="WP_121221467.1">
    <property type="nucleotide sequence ID" value="NZ_JBIUBA010000057.1"/>
</dbReference>
<feature type="domain" description="DUF6286" evidence="3">
    <location>
        <begin position="63"/>
        <end position="164"/>
    </location>
</feature>
<dbReference type="EMBL" id="RBXR01000001">
    <property type="protein sequence ID" value="RKT69598.1"/>
    <property type="molecule type" value="Genomic_DNA"/>
</dbReference>
<reference evidence="4 5" key="1">
    <citation type="submission" date="2018-10" db="EMBL/GenBank/DDBJ databases">
        <title>Sequencing the genomes of 1000 actinobacteria strains.</title>
        <authorList>
            <person name="Klenk H.-P."/>
        </authorList>
    </citation>
    <scope>NUCLEOTIDE SEQUENCE [LARGE SCALE GENOMIC DNA]</scope>
    <source>
        <strain evidence="4 5">DSM 43911</strain>
    </source>
</reference>
<keyword evidence="2" id="KW-1133">Transmembrane helix</keyword>
<dbReference type="AlphaFoldDB" id="A0A495XDI2"/>
<protein>
    <recommendedName>
        <fullName evidence="3">DUF6286 domain-containing protein</fullName>
    </recommendedName>
</protein>
<dbReference type="Pfam" id="PF19803">
    <property type="entry name" value="DUF6286"/>
    <property type="match status" value="1"/>
</dbReference>
<evidence type="ECO:0000313" key="4">
    <source>
        <dbReference type="EMBL" id="RKT69598.1"/>
    </source>
</evidence>
<organism evidence="4 5">
    <name type="scientific">Saccharothrix variisporea</name>
    <dbReference type="NCBI Taxonomy" id="543527"/>
    <lineage>
        <taxon>Bacteria</taxon>
        <taxon>Bacillati</taxon>
        <taxon>Actinomycetota</taxon>
        <taxon>Actinomycetes</taxon>
        <taxon>Pseudonocardiales</taxon>
        <taxon>Pseudonocardiaceae</taxon>
        <taxon>Saccharothrix</taxon>
    </lineage>
</organism>
<accession>A0A495XDI2</accession>
<name>A0A495XDI2_9PSEU</name>
<evidence type="ECO:0000256" key="2">
    <source>
        <dbReference type="SAM" id="Phobius"/>
    </source>
</evidence>
<sequence>MRVLLRVLSPLLGLAVAAAGAVLVAEVAWHWSGRGHVVPWSRLGGVRWTDERVRAVALLTVAAGVLLLALAAFARRKFVRLHSPADGVVVVTTPTALARVVGNRVRAEDGVTGASVTASTRRVHVRATSGLHDEATLRPRLLAVAREAVANLPLPHHPKVSVVVHSPKDRPFQDRPLKERAAEDSP</sequence>
<keyword evidence="2" id="KW-0812">Transmembrane</keyword>
<dbReference type="Proteomes" id="UP000272729">
    <property type="component" value="Unassembled WGS sequence"/>
</dbReference>
<comment type="caution">
    <text evidence="4">The sequence shown here is derived from an EMBL/GenBank/DDBJ whole genome shotgun (WGS) entry which is preliminary data.</text>
</comment>
<proteinExistence type="predicted"/>
<evidence type="ECO:0000259" key="3">
    <source>
        <dbReference type="Pfam" id="PF19803"/>
    </source>
</evidence>
<feature type="transmembrane region" description="Helical" evidence="2">
    <location>
        <begin position="12"/>
        <end position="32"/>
    </location>
</feature>
<dbReference type="OrthoDB" id="5191564at2"/>
<keyword evidence="5" id="KW-1185">Reference proteome</keyword>
<feature type="compositionally biased region" description="Basic and acidic residues" evidence="1">
    <location>
        <begin position="166"/>
        <end position="186"/>
    </location>
</feature>
<feature type="transmembrane region" description="Helical" evidence="2">
    <location>
        <begin position="52"/>
        <end position="74"/>
    </location>
</feature>
<dbReference type="InterPro" id="IPR046253">
    <property type="entry name" value="DUF6286"/>
</dbReference>
<gene>
    <name evidence="4" type="ORF">DFJ66_2832</name>
</gene>
<feature type="region of interest" description="Disordered" evidence="1">
    <location>
        <begin position="160"/>
        <end position="186"/>
    </location>
</feature>
<keyword evidence="2" id="KW-0472">Membrane</keyword>